<dbReference type="GO" id="GO:0006508">
    <property type="term" value="P:proteolysis"/>
    <property type="evidence" value="ECO:0007669"/>
    <property type="project" value="InterPro"/>
</dbReference>
<dbReference type="Gene3D" id="3.50.80.20">
    <property type="entry name" value="D-Ala-D-Ala carboxypeptidase C, peptidase S13"/>
    <property type="match status" value="1"/>
</dbReference>
<dbReference type="RefSeq" id="WP_040372511.1">
    <property type="nucleotide sequence ID" value="NZ_CP068053.1"/>
</dbReference>
<dbReference type="Gene3D" id="3.40.710.10">
    <property type="entry name" value="DD-peptidase/beta-lactamase superfamily"/>
    <property type="match status" value="2"/>
</dbReference>
<dbReference type="Proteomes" id="UP000595254">
    <property type="component" value="Chromosome"/>
</dbReference>
<dbReference type="AlphaFoldDB" id="A0A974S2D3"/>
<proteinExistence type="inferred from homology"/>
<gene>
    <name evidence="4" type="primary">dacB</name>
    <name evidence="4" type="ORF">I6J18_11590</name>
</gene>
<keyword evidence="2 4" id="KW-0378">Hydrolase</keyword>
<evidence type="ECO:0000313" key="5">
    <source>
        <dbReference type="Proteomes" id="UP000595254"/>
    </source>
</evidence>
<feature type="chain" id="PRO_5038438554" evidence="3">
    <location>
        <begin position="25"/>
        <end position="493"/>
    </location>
</feature>
<dbReference type="NCBIfam" id="TIGR00666">
    <property type="entry name" value="PBP4"/>
    <property type="match status" value="1"/>
</dbReference>
<evidence type="ECO:0000256" key="3">
    <source>
        <dbReference type="SAM" id="SignalP"/>
    </source>
</evidence>
<dbReference type="SUPFAM" id="SSF56601">
    <property type="entry name" value="beta-lactamase/transpeptidase-like"/>
    <property type="match status" value="1"/>
</dbReference>
<dbReference type="EMBL" id="CP068053">
    <property type="protein sequence ID" value="QQT02413.1"/>
    <property type="molecule type" value="Genomic_DNA"/>
</dbReference>
<dbReference type="InterPro" id="IPR000667">
    <property type="entry name" value="Peptidase_S13"/>
</dbReference>
<dbReference type="PANTHER" id="PTHR30023">
    <property type="entry name" value="D-ALANYL-D-ALANINE CARBOXYPEPTIDASE"/>
    <property type="match status" value="1"/>
</dbReference>
<protein>
    <submittedName>
        <fullName evidence="4">D-alanyl-D-alanine carboxypeptidase/D-alanyl-D-alanine-endopeptidase</fullName>
        <ecNumber evidence="4">3.4.16.4</ecNumber>
    </submittedName>
</protein>
<keyword evidence="3" id="KW-0732">Signal</keyword>
<keyword evidence="4" id="KW-0645">Protease</keyword>
<dbReference type="GO" id="GO:0000270">
    <property type="term" value="P:peptidoglycan metabolic process"/>
    <property type="evidence" value="ECO:0007669"/>
    <property type="project" value="TreeGrafter"/>
</dbReference>
<dbReference type="EC" id="3.4.16.4" evidence="4"/>
<feature type="signal peptide" evidence="3">
    <location>
        <begin position="1"/>
        <end position="24"/>
    </location>
</feature>
<dbReference type="InterPro" id="IPR012338">
    <property type="entry name" value="Beta-lactam/transpept-like"/>
</dbReference>
<accession>A0A974S2D3</accession>
<evidence type="ECO:0000256" key="2">
    <source>
        <dbReference type="ARBA" id="ARBA00022801"/>
    </source>
</evidence>
<keyword evidence="4" id="KW-0121">Carboxypeptidase</keyword>
<evidence type="ECO:0000313" key="4">
    <source>
        <dbReference type="EMBL" id="QQT02413.1"/>
    </source>
</evidence>
<dbReference type="PRINTS" id="PR00922">
    <property type="entry name" value="DADACBPTASE3"/>
</dbReference>
<organism evidence="4 5">
    <name type="scientific">Peribacillus psychrosaccharolyticus</name>
    <name type="common">Bacillus psychrosaccharolyticus</name>
    <dbReference type="NCBI Taxonomy" id="1407"/>
    <lineage>
        <taxon>Bacteria</taxon>
        <taxon>Bacillati</taxon>
        <taxon>Bacillota</taxon>
        <taxon>Bacilli</taxon>
        <taxon>Bacillales</taxon>
        <taxon>Bacillaceae</taxon>
        <taxon>Peribacillus</taxon>
    </lineage>
</organism>
<name>A0A974S2D3_PERPY</name>
<keyword evidence="5" id="KW-1185">Reference proteome</keyword>
<evidence type="ECO:0000256" key="1">
    <source>
        <dbReference type="ARBA" id="ARBA00006096"/>
    </source>
</evidence>
<dbReference type="PANTHER" id="PTHR30023:SF0">
    <property type="entry name" value="PENICILLIN-SENSITIVE CARBOXYPEPTIDASE A"/>
    <property type="match status" value="1"/>
</dbReference>
<dbReference type="GO" id="GO:0009002">
    <property type="term" value="F:serine-type D-Ala-D-Ala carboxypeptidase activity"/>
    <property type="evidence" value="ECO:0007669"/>
    <property type="project" value="UniProtKB-EC"/>
</dbReference>
<dbReference type="Pfam" id="PF02113">
    <property type="entry name" value="Peptidase_S13"/>
    <property type="match status" value="1"/>
</dbReference>
<comment type="similarity">
    <text evidence="1">Belongs to the peptidase S13 family.</text>
</comment>
<dbReference type="KEGG" id="ppsr:I6J18_11590"/>
<sequence length="493" mass="53659">MIKKIKWCLASLLIIMLAAFPYLHTDKESVYALDESGKLGQQISNALNTPKLEGALAGVSIRNGSSGEIIFEKGADTRLRPASNQKLLTAAAALETLGKDYRFKTEVHTDGNKHGKVLNGNIYIKGEGDPTLLKSDFDQLAAEVKKSGIKLINGNVIADDTWYDDERYSEDLSWMDEAEYYGAAVSALTASPNEDFDTGTVIVEVNPANVSGKDASINVVPKNDYMKIINHAKTVAADGKKDIEITREHGSNTITIEGTIPLQASKTRQWVAVWEPTGYALDLFKQSLNEQGIKVIGKAKIGQISKKATVIASHSSMPLSELLVPFMKLSNNGHAEMLVKEMGKVRLGEGSWEKGLEVVENTLKSFDVNTNSLMMRDGSGISHVNLVPANELSKLLFSVQGKSWFPVYVNALPLAGNSERLIGGTLRNRMKETPAAENVQAKTGTITSVSSLSGYVTNKKGEKLIFSILLNNFLDEEGITKIQDEIAVILANQ</sequence>
<reference evidence="4 5" key="1">
    <citation type="submission" date="2021-01" db="EMBL/GenBank/DDBJ databases">
        <title>FDA dAtabase for Regulatory Grade micrObial Sequences (FDA-ARGOS): Supporting development and validation of Infectious Disease Dx tests.</title>
        <authorList>
            <person name="Nelson B."/>
            <person name="Plummer A."/>
            <person name="Tallon L."/>
            <person name="Sadzewicz L."/>
            <person name="Zhao X."/>
            <person name="Boylan J."/>
            <person name="Ott S."/>
            <person name="Bowen H."/>
            <person name="Vavikolanu K."/>
            <person name="Mehta A."/>
            <person name="Aluvathingal J."/>
            <person name="Nadendla S."/>
            <person name="Myers T."/>
            <person name="Yan Y."/>
            <person name="Sichtig H."/>
        </authorList>
    </citation>
    <scope>NUCLEOTIDE SEQUENCE [LARGE SCALE GENOMIC DNA]</scope>
    <source>
        <strain evidence="4 5">FDAARGOS_1161</strain>
    </source>
</reference>